<dbReference type="PANTHER" id="PTHR40624:SF1">
    <property type="entry name" value="BIOSYNTHESIS MONOOXYGENASE, PUTATIVE (AFU_ORTHOLOGUE AFUA_1G12025)-RELATED"/>
    <property type="match status" value="1"/>
</dbReference>
<evidence type="ECO:0000259" key="1">
    <source>
        <dbReference type="PROSITE" id="PS51725"/>
    </source>
</evidence>
<organism evidence="2">
    <name type="scientific">freshwater metagenome</name>
    <dbReference type="NCBI Taxonomy" id="449393"/>
    <lineage>
        <taxon>unclassified sequences</taxon>
        <taxon>metagenomes</taxon>
        <taxon>ecological metagenomes</taxon>
    </lineage>
</organism>
<dbReference type="EMBL" id="CAEZXA010000008">
    <property type="protein sequence ID" value="CAB4664895.1"/>
    <property type="molecule type" value="Genomic_DNA"/>
</dbReference>
<evidence type="ECO:0000313" key="4">
    <source>
        <dbReference type="EMBL" id="CAB4763428.1"/>
    </source>
</evidence>
<dbReference type="PANTHER" id="PTHR40624">
    <property type="entry name" value="BIOSYNTHESIS MONOOXYGENASE, PUTATIVE (AFU_ORTHOLOGUE AFUA_1G12025)-RELATED"/>
    <property type="match status" value="1"/>
</dbReference>
<dbReference type="AlphaFoldDB" id="A0A6J6AF27"/>
<dbReference type="InterPro" id="IPR011008">
    <property type="entry name" value="Dimeric_a/b-barrel"/>
</dbReference>
<gene>
    <name evidence="3" type="ORF">UFOPK2334_00185</name>
    <name evidence="4" type="ORF">UFOPK2870_00824</name>
    <name evidence="2" type="ORF">UFOPK4179_00210</name>
</gene>
<dbReference type="InterPro" id="IPR007138">
    <property type="entry name" value="ABM_dom"/>
</dbReference>
<dbReference type="Gene3D" id="3.30.70.100">
    <property type="match status" value="1"/>
</dbReference>
<proteinExistence type="predicted"/>
<dbReference type="EMBL" id="CAEZZL010000059">
    <property type="protein sequence ID" value="CAB4763428.1"/>
    <property type="molecule type" value="Genomic_DNA"/>
</dbReference>
<dbReference type="EMBL" id="CAETWZ010000010">
    <property type="protein sequence ID" value="CAB4367427.1"/>
    <property type="molecule type" value="Genomic_DNA"/>
</dbReference>
<name>A0A6J6AF27_9ZZZZ</name>
<dbReference type="SUPFAM" id="SSF54909">
    <property type="entry name" value="Dimeric alpha+beta barrel"/>
    <property type="match status" value="1"/>
</dbReference>
<reference evidence="2" key="1">
    <citation type="submission" date="2020-05" db="EMBL/GenBank/DDBJ databases">
        <authorList>
            <person name="Chiriac C."/>
            <person name="Salcher M."/>
            <person name="Ghai R."/>
            <person name="Kavagutti S V."/>
        </authorList>
    </citation>
    <scope>NUCLEOTIDE SEQUENCE</scope>
</reference>
<dbReference type="PROSITE" id="PS51725">
    <property type="entry name" value="ABM"/>
    <property type="match status" value="1"/>
</dbReference>
<feature type="domain" description="ABM" evidence="1">
    <location>
        <begin position="4"/>
        <end position="92"/>
    </location>
</feature>
<evidence type="ECO:0000313" key="2">
    <source>
        <dbReference type="EMBL" id="CAB4367427.1"/>
    </source>
</evidence>
<dbReference type="Pfam" id="PF03992">
    <property type="entry name" value="ABM"/>
    <property type="match status" value="1"/>
</dbReference>
<accession>A0A6J6AF27</accession>
<protein>
    <submittedName>
        <fullName evidence="2">Unannotated protein</fullName>
    </submittedName>
</protein>
<evidence type="ECO:0000313" key="3">
    <source>
        <dbReference type="EMBL" id="CAB4664895.1"/>
    </source>
</evidence>
<sequence>MSTVALLAKLPAAEGKGAELAEAFKAAFEHVNKESGTRMYVLHADASNADILWIYEIYENQDAMNAHMTAEWFGPFSKTLAPFMGGRPEMFFLTPLGGKGL</sequence>